<evidence type="ECO:0000256" key="1">
    <source>
        <dbReference type="ARBA" id="ARBA00004651"/>
    </source>
</evidence>
<sequence length="353" mass="37400">MNRAAFILLSVGAALFVGLLAWQGFGAVTTTLMSAGWGLAVVAAFHLVPLALDAGAIAVLLDRKTRHGSFCSALKARWTGESVNSLLPAGQIGGPVLMVRYLSHRGARMRDAAAAITVSTTTQALSQMLFALLGIAVFGANDDMSEYRTPIIAVTVVLGACVLAFCELQRRGMFGRMMRIGQKLFGKRAESTDGADAEGGHGSDAKPGRWAGLALRADAVDSAIRELYRDRKKVAASFGLNLLGWIAGTGEVWLILHFLGHPVNWHEALLLESVGQAIRGAAFAIPGSLGAQEGGYLLLAPLVGLPPDAALALSLAKRVRELVLGIPGLVYLHFSERKFQRRRAAHALSADRG</sequence>
<protein>
    <submittedName>
        <fullName evidence="7">TIGR00374 family protein</fullName>
    </submittedName>
</protein>
<gene>
    <name evidence="7" type="ORF">CYJ10_26090</name>
</gene>
<organism evidence="7 8">
    <name type="scientific">Cupriavidus pauculus</name>
    <dbReference type="NCBI Taxonomy" id="82633"/>
    <lineage>
        <taxon>Bacteria</taxon>
        <taxon>Pseudomonadati</taxon>
        <taxon>Pseudomonadota</taxon>
        <taxon>Betaproteobacteria</taxon>
        <taxon>Burkholderiales</taxon>
        <taxon>Burkholderiaceae</taxon>
        <taxon>Cupriavidus</taxon>
    </lineage>
</organism>
<dbReference type="PANTHER" id="PTHR39087">
    <property type="entry name" value="UPF0104 MEMBRANE PROTEIN MJ1595"/>
    <property type="match status" value="1"/>
</dbReference>
<keyword evidence="3 6" id="KW-0812">Transmembrane</keyword>
<dbReference type="OrthoDB" id="8936159at2"/>
<keyword evidence="4 6" id="KW-1133">Transmembrane helix</keyword>
<dbReference type="NCBIfam" id="TIGR03476">
    <property type="entry name" value="HpnL"/>
    <property type="match status" value="1"/>
</dbReference>
<dbReference type="PANTHER" id="PTHR39087:SF2">
    <property type="entry name" value="UPF0104 MEMBRANE PROTEIN MJ1595"/>
    <property type="match status" value="1"/>
</dbReference>
<accession>A0A2N5C5X7</accession>
<evidence type="ECO:0000313" key="7">
    <source>
        <dbReference type="EMBL" id="PLP97631.1"/>
    </source>
</evidence>
<dbReference type="GO" id="GO:0005886">
    <property type="term" value="C:plasma membrane"/>
    <property type="evidence" value="ECO:0007669"/>
    <property type="project" value="UniProtKB-SubCell"/>
</dbReference>
<feature type="transmembrane region" description="Helical" evidence="6">
    <location>
        <begin position="112"/>
        <end position="138"/>
    </location>
</feature>
<dbReference type="Pfam" id="PF03706">
    <property type="entry name" value="LPG_synthase_TM"/>
    <property type="match status" value="1"/>
</dbReference>
<comment type="subcellular location">
    <subcellularLocation>
        <location evidence="1">Cell membrane</location>
        <topology evidence="1">Multi-pass membrane protein</topology>
    </subcellularLocation>
</comment>
<proteinExistence type="predicted"/>
<evidence type="ECO:0000256" key="3">
    <source>
        <dbReference type="ARBA" id="ARBA00022692"/>
    </source>
</evidence>
<dbReference type="STRING" id="82633.GCA_000974605_04885"/>
<evidence type="ECO:0000256" key="6">
    <source>
        <dbReference type="SAM" id="Phobius"/>
    </source>
</evidence>
<reference evidence="7 8" key="1">
    <citation type="submission" date="2017-12" db="EMBL/GenBank/DDBJ databases">
        <title>Genome sequence of the active heterotrophic nitrifier-denitrifier, Cupriavidus pauculus UM1.</title>
        <authorList>
            <person name="Putonti C."/>
            <person name="Castignetti D."/>
        </authorList>
    </citation>
    <scope>NUCLEOTIDE SEQUENCE [LARGE SCALE GENOMIC DNA]</scope>
    <source>
        <strain evidence="7 8">UM1</strain>
    </source>
</reference>
<dbReference type="InterPro" id="IPR022791">
    <property type="entry name" value="L-PG_synthase/AglD"/>
</dbReference>
<keyword evidence="5 6" id="KW-0472">Membrane</keyword>
<evidence type="ECO:0000313" key="8">
    <source>
        <dbReference type="Proteomes" id="UP000234341"/>
    </source>
</evidence>
<dbReference type="AlphaFoldDB" id="A0A2N5C5X7"/>
<feature type="transmembrane region" description="Helical" evidence="6">
    <location>
        <begin position="234"/>
        <end position="256"/>
    </location>
</feature>
<evidence type="ECO:0000256" key="2">
    <source>
        <dbReference type="ARBA" id="ARBA00022475"/>
    </source>
</evidence>
<feature type="transmembrane region" description="Helical" evidence="6">
    <location>
        <begin position="150"/>
        <end position="168"/>
    </location>
</feature>
<feature type="transmembrane region" description="Helical" evidence="6">
    <location>
        <begin position="36"/>
        <end position="61"/>
    </location>
</feature>
<name>A0A2N5C5X7_9BURK</name>
<dbReference type="EMBL" id="PJRP01000016">
    <property type="protein sequence ID" value="PLP97631.1"/>
    <property type="molecule type" value="Genomic_DNA"/>
</dbReference>
<keyword evidence="2" id="KW-1003">Cell membrane</keyword>
<comment type="caution">
    <text evidence="7">The sequence shown here is derived from an EMBL/GenBank/DDBJ whole genome shotgun (WGS) entry which is preliminary data.</text>
</comment>
<evidence type="ECO:0000256" key="5">
    <source>
        <dbReference type="ARBA" id="ARBA00023136"/>
    </source>
</evidence>
<dbReference type="Proteomes" id="UP000234341">
    <property type="component" value="Unassembled WGS sequence"/>
</dbReference>
<evidence type="ECO:0000256" key="4">
    <source>
        <dbReference type="ARBA" id="ARBA00022989"/>
    </source>
</evidence>
<dbReference type="RefSeq" id="WP_101684343.1">
    <property type="nucleotide sequence ID" value="NZ_PJRP01000016.1"/>
</dbReference>